<comment type="caution">
    <text evidence="2">The sequence shown here is derived from an EMBL/GenBank/DDBJ whole genome shotgun (WGS) entry which is preliminary data.</text>
</comment>
<sequence>MDRLLSWCLRIGALLVVLAVPTASKEGRFALEDLDLLLRLNDGTVLRGNAMIGLTFIMGTGSGEIQIRIDDIIREGQLANRGITFYRMSVKDPVTGAAQSLCEADPDGEHAAFAFPDGAGGFSITCTSGAEGKCILFGYLPWETRDGVSLRDLHRACIHMLRADYGGDDHPTTRNGTAVNVYDRLGIQHPDPAPGMAFEAAWGPDGAICVSHTRIADNISLEELAERYPRLRGRLGPSACSEEAMRAEPRAMLFNQSVLTWRRDKK</sequence>
<dbReference type="AlphaFoldDB" id="A0A838BRI5"/>
<dbReference type="InterPro" id="IPR045426">
    <property type="entry name" value="ADYC"/>
</dbReference>
<dbReference type="Pfam" id="PF20032">
    <property type="entry name" value="ADYC"/>
    <property type="match status" value="1"/>
</dbReference>
<organism evidence="2 3">
    <name type="scientific">Microvirga mediterraneensis</name>
    <dbReference type="NCBI Taxonomy" id="2754695"/>
    <lineage>
        <taxon>Bacteria</taxon>
        <taxon>Pseudomonadati</taxon>
        <taxon>Pseudomonadota</taxon>
        <taxon>Alphaproteobacteria</taxon>
        <taxon>Hyphomicrobiales</taxon>
        <taxon>Methylobacteriaceae</taxon>
        <taxon>Microvirga</taxon>
    </lineage>
</organism>
<protein>
    <recommendedName>
        <fullName evidence="1">ADYC domain-containing protein</fullName>
    </recommendedName>
</protein>
<dbReference type="RefSeq" id="WP_181053449.1">
    <property type="nucleotide sequence ID" value="NZ_JACDXJ010000001.1"/>
</dbReference>
<evidence type="ECO:0000259" key="1">
    <source>
        <dbReference type="Pfam" id="PF20032"/>
    </source>
</evidence>
<proteinExistence type="predicted"/>
<dbReference type="EMBL" id="JACDXJ010000001">
    <property type="protein sequence ID" value="MBA1158018.1"/>
    <property type="molecule type" value="Genomic_DNA"/>
</dbReference>
<gene>
    <name evidence="2" type="ORF">H0S73_18075</name>
</gene>
<evidence type="ECO:0000313" key="2">
    <source>
        <dbReference type="EMBL" id="MBA1158018.1"/>
    </source>
</evidence>
<accession>A0A838BRI5</accession>
<evidence type="ECO:0000313" key="3">
    <source>
        <dbReference type="Proteomes" id="UP000572984"/>
    </source>
</evidence>
<name>A0A838BRI5_9HYPH</name>
<dbReference type="Proteomes" id="UP000572984">
    <property type="component" value="Unassembled WGS sequence"/>
</dbReference>
<reference evidence="2 3" key="1">
    <citation type="submission" date="2020-07" db="EMBL/GenBank/DDBJ databases">
        <title>Draft genome and description of Microvirga mediterraneensis Marseille-Q2068 sp. nov.</title>
        <authorList>
            <person name="Boxberger M."/>
        </authorList>
    </citation>
    <scope>NUCLEOTIDE SEQUENCE [LARGE SCALE GENOMIC DNA]</scope>
    <source>
        <strain evidence="2 3">Marseille-Q2068</strain>
    </source>
</reference>
<keyword evidence="3" id="KW-1185">Reference proteome</keyword>
<feature type="domain" description="ADYC" evidence="1">
    <location>
        <begin position="49"/>
        <end position="215"/>
    </location>
</feature>